<accession>A0A077M0N0</accession>
<dbReference type="Proteomes" id="UP000035721">
    <property type="component" value="Unassembled WGS sequence"/>
</dbReference>
<evidence type="ECO:0000313" key="1">
    <source>
        <dbReference type="EMBL" id="CCH77744.1"/>
    </source>
</evidence>
<comment type="caution">
    <text evidence="1">The sequence shown here is derived from an EMBL/GenBank/DDBJ whole genome shotgun (WGS) entry which is preliminary data.</text>
</comment>
<organism evidence="1 2">
    <name type="scientific">Nostocoides japonicum T1-X7</name>
    <dbReference type="NCBI Taxonomy" id="1194083"/>
    <lineage>
        <taxon>Bacteria</taxon>
        <taxon>Bacillati</taxon>
        <taxon>Actinomycetota</taxon>
        <taxon>Actinomycetes</taxon>
        <taxon>Micrococcales</taxon>
        <taxon>Intrasporangiaceae</taxon>
        <taxon>Nostocoides</taxon>
    </lineage>
</organism>
<protein>
    <submittedName>
        <fullName evidence="1">Uncharacterized protein</fullName>
    </submittedName>
</protein>
<name>A0A077M0N0_9MICO</name>
<evidence type="ECO:0000313" key="2">
    <source>
        <dbReference type="Proteomes" id="UP000035721"/>
    </source>
</evidence>
<keyword evidence="2" id="KW-1185">Reference proteome</keyword>
<dbReference type="STRING" id="1194083.BN12_220022"/>
<proteinExistence type="predicted"/>
<reference evidence="1 2" key="1">
    <citation type="journal article" date="2013" name="ISME J.">
        <title>A metabolic model for members of the genus Tetrasphaera involved in enhanced biological phosphorus removal.</title>
        <authorList>
            <person name="Kristiansen R."/>
            <person name="Nguyen H.T.T."/>
            <person name="Saunders A.M."/>
            <person name="Nielsen J.L."/>
            <person name="Wimmer R."/>
            <person name="Le V.Q."/>
            <person name="McIlroy S.J."/>
            <person name="Petrovski S."/>
            <person name="Seviour R.J."/>
            <person name="Calteau A."/>
            <person name="Nielsen K.L."/>
            <person name="Nielsen P.H."/>
        </authorList>
    </citation>
    <scope>NUCLEOTIDE SEQUENCE [LARGE SCALE GENOMIC DNA]</scope>
    <source>
        <strain evidence="1 2">T1-X7</strain>
    </source>
</reference>
<gene>
    <name evidence="1" type="ORF">BN12_220022</name>
</gene>
<dbReference type="EMBL" id="CAJB01000135">
    <property type="protein sequence ID" value="CCH77744.1"/>
    <property type="molecule type" value="Genomic_DNA"/>
</dbReference>
<sequence length="59" mass="6378">MTRTDSPLVIVLLCHQAGRQNLPRMPDAVVFVSRAVLQRDDTAAWHVPGVLSILASLAA</sequence>
<dbReference type="AlphaFoldDB" id="A0A077M0N0"/>